<proteinExistence type="inferred from homology"/>
<name>A0ABS3Q4J0_9GAMM</name>
<dbReference type="InterPro" id="IPR036866">
    <property type="entry name" value="RibonucZ/Hydroxyglut_hydro"/>
</dbReference>
<organism evidence="4 5">
    <name type="scientific">Thiomicrorhabdus marina</name>
    <dbReference type="NCBI Taxonomy" id="2818442"/>
    <lineage>
        <taxon>Bacteria</taxon>
        <taxon>Pseudomonadati</taxon>
        <taxon>Pseudomonadota</taxon>
        <taxon>Gammaproteobacteria</taxon>
        <taxon>Thiotrichales</taxon>
        <taxon>Piscirickettsiaceae</taxon>
        <taxon>Thiomicrorhabdus</taxon>
    </lineage>
</organism>
<comment type="similarity">
    <text evidence="1">Belongs to the metallo-beta-lactamase superfamily. Class-B beta-lactamase family.</text>
</comment>
<gene>
    <name evidence="4" type="ORF">J3998_06655</name>
</gene>
<keyword evidence="5" id="KW-1185">Reference proteome</keyword>
<sequence>MNKLYRYLLVAGLAVISFASQAMEFSAQKVADGVYAYVGPITDRTPENLGLNNNIGFIDTADGWVLVDSGAGDAAAKKLEAIAKGIKNQPIVAVINIGSQDHRWLGNDYFSKQGAKIYAFKKSVKTQAKMFNQQLDRLLPKVPALKGVQMKTADVVLEEASNSLTIGGVEMQLNYYGDAHFPGDSVLWLPQQKVLFTGDIVYLDRMLGVHPWSNPVTWNEAYQQMRQLPSEYIVPGHGKVSDWKQADAETGDYLKKLVEKMTAQAEDFAGVNSAVSENSDWPEFKHLEHYDSWHKQNLNRTYLKLEASM</sequence>
<accession>A0ABS3Q4J0</accession>
<comment type="caution">
    <text evidence="4">The sequence shown here is derived from an EMBL/GenBank/DDBJ whole genome shotgun (WGS) entry which is preliminary data.</text>
</comment>
<evidence type="ECO:0000313" key="5">
    <source>
        <dbReference type="Proteomes" id="UP000664835"/>
    </source>
</evidence>
<reference evidence="4 5" key="1">
    <citation type="submission" date="2021-03" db="EMBL/GenBank/DDBJ databases">
        <title>Thiomicrorhabdus sp.nov.,novel sulfur-oxidizing bacteria isolated from coastal sediment.</title>
        <authorList>
            <person name="Liu X."/>
        </authorList>
    </citation>
    <scope>NUCLEOTIDE SEQUENCE [LARGE SCALE GENOMIC DNA]</scope>
    <source>
        <strain evidence="4 5">6S2-11</strain>
    </source>
</reference>
<dbReference type="Gene3D" id="3.60.15.10">
    <property type="entry name" value="Ribonuclease Z/Hydroxyacylglutathione hydrolase-like"/>
    <property type="match status" value="1"/>
</dbReference>
<evidence type="ECO:0000256" key="1">
    <source>
        <dbReference type="ARBA" id="ARBA00005250"/>
    </source>
</evidence>
<dbReference type="InterPro" id="IPR001279">
    <property type="entry name" value="Metallo-B-lactamas"/>
</dbReference>
<dbReference type="InterPro" id="IPR050855">
    <property type="entry name" value="NDM-1-like"/>
</dbReference>
<evidence type="ECO:0000256" key="2">
    <source>
        <dbReference type="SAM" id="SignalP"/>
    </source>
</evidence>
<feature type="chain" id="PRO_5045048815" evidence="2">
    <location>
        <begin position="23"/>
        <end position="309"/>
    </location>
</feature>
<feature type="domain" description="Metallo-beta-lactamase" evidence="3">
    <location>
        <begin position="52"/>
        <end position="237"/>
    </location>
</feature>
<evidence type="ECO:0000259" key="3">
    <source>
        <dbReference type="SMART" id="SM00849"/>
    </source>
</evidence>
<dbReference type="SMART" id="SM00849">
    <property type="entry name" value="Lactamase_B"/>
    <property type="match status" value="1"/>
</dbReference>
<dbReference type="SUPFAM" id="SSF56281">
    <property type="entry name" value="Metallo-hydrolase/oxidoreductase"/>
    <property type="match status" value="1"/>
</dbReference>
<dbReference type="PANTHER" id="PTHR42951:SF4">
    <property type="entry name" value="ACYL-COENZYME A THIOESTERASE MBLAC2"/>
    <property type="match status" value="1"/>
</dbReference>
<protein>
    <submittedName>
        <fullName evidence="4">MBL fold metallo-hydrolase</fullName>
    </submittedName>
</protein>
<dbReference type="PANTHER" id="PTHR42951">
    <property type="entry name" value="METALLO-BETA-LACTAMASE DOMAIN-CONTAINING"/>
    <property type="match status" value="1"/>
</dbReference>
<dbReference type="EMBL" id="JAGETV010000008">
    <property type="protein sequence ID" value="MBO1927254.1"/>
    <property type="molecule type" value="Genomic_DNA"/>
</dbReference>
<dbReference type="Pfam" id="PF00753">
    <property type="entry name" value="Lactamase_B"/>
    <property type="match status" value="1"/>
</dbReference>
<keyword evidence="2" id="KW-0732">Signal</keyword>
<dbReference type="Proteomes" id="UP000664835">
    <property type="component" value="Unassembled WGS sequence"/>
</dbReference>
<evidence type="ECO:0000313" key="4">
    <source>
        <dbReference type="EMBL" id="MBO1927254.1"/>
    </source>
</evidence>
<dbReference type="RefSeq" id="WP_208148951.1">
    <property type="nucleotide sequence ID" value="NZ_JAGETV010000008.1"/>
</dbReference>
<dbReference type="CDD" id="cd16282">
    <property type="entry name" value="metallo-hydrolase-like_MBL-fold"/>
    <property type="match status" value="1"/>
</dbReference>
<feature type="signal peptide" evidence="2">
    <location>
        <begin position="1"/>
        <end position="22"/>
    </location>
</feature>